<dbReference type="GO" id="GO:0022857">
    <property type="term" value="F:transmembrane transporter activity"/>
    <property type="evidence" value="ECO:0007669"/>
    <property type="project" value="InterPro"/>
</dbReference>
<protein>
    <recommendedName>
        <fullName evidence="5">Major facilitator superfamily (MFS) profile domain-containing protein</fullName>
    </recommendedName>
</protein>
<feature type="transmembrane region" description="Helical" evidence="4">
    <location>
        <begin position="272"/>
        <end position="296"/>
    </location>
</feature>
<dbReference type="Proteomes" id="UP000541154">
    <property type="component" value="Unassembled WGS sequence"/>
</dbReference>
<feature type="transmembrane region" description="Helical" evidence="4">
    <location>
        <begin position="106"/>
        <end position="125"/>
    </location>
</feature>
<reference evidence="6 7" key="1">
    <citation type="submission" date="2019-04" db="EMBL/GenBank/DDBJ databases">
        <title>Aspergillus burnettii sp. nov., novel species from soil in southeast Queensland.</title>
        <authorList>
            <person name="Gilchrist C.L.M."/>
            <person name="Pitt J.I."/>
            <person name="Lange L."/>
            <person name="Lacey H.J."/>
            <person name="Vuong D."/>
            <person name="Midgley D.J."/>
            <person name="Greenfield P."/>
            <person name="Bradbury M."/>
            <person name="Lacey E."/>
            <person name="Busk P.K."/>
            <person name="Pilgaard B."/>
            <person name="Chooi Y.H."/>
            <person name="Piggott A.M."/>
        </authorList>
    </citation>
    <scope>NUCLEOTIDE SEQUENCE [LARGE SCALE GENOMIC DNA]</scope>
    <source>
        <strain evidence="6 7">FRR 5400</strain>
    </source>
</reference>
<keyword evidence="4" id="KW-0812">Transmembrane</keyword>
<comment type="caution">
    <text evidence="6">The sequence shown here is derived from an EMBL/GenBank/DDBJ whole genome shotgun (WGS) entry which is preliminary data.</text>
</comment>
<feature type="transmembrane region" description="Helical" evidence="4">
    <location>
        <begin position="303"/>
        <end position="323"/>
    </location>
</feature>
<feature type="transmembrane region" description="Helical" evidence="4">
    <location>
        <begin position="402"/>
        <end position="424"/>
    </location>
</feature>
<dbReference type="AlphaFoldDB" id="A0A8H6ECE3"/>
<evidence type="ECO:0000256" key="2">
    <source>
        <dbReference type="ARBA" id="ARBA00006727"/>
    </source>
</evidence>
<dbReference type="PANTHER" id="PTHR11360:SF305">
    <property type="entry name" value="MAJOR FACILITATOR SUPERFAMILY (MFS) PROFILE DOMAIN-CONTAINING PROTEIN"/>
    <property type="match status" value="1"/>
</dbReference>
<evidence type="ECO:0000256" key="3">
    <source>
        <dbReference type="SAM" id="MobiDB-lite"/>
    </source>
</evidence>
<dbReference type="InterPro" id="IPR020846">
    <property type="entry name" value="MFS_dom"/>
</dbReference>
<proteinExistence type="inferred from homology"/>
<organism evidence="6 7">
    <name type="scientific">Petromyces alliaceus</name>
    <name type="common">Aspergillus alliaceus</name>
    <dbReference type="NCBI Taxonomy" id="209559"/>
    <lineage>
        <taxon>Eukaryota</taxon>
        <taxon>Fungi</taxon>
        <taxon>Dikarya</taxon>
        <taxon>Ascomycota</taxon>
        <taxon>Pezizomycotina</taxon>
        <taxon>Eurotiomycetes</taxon>
        <taxon>Eurotiomycetidae</taxon>
        <taxon>Eurotiales</taxon>
        <taxon>Aspergillaceae</taxon>
        <taxon>Aspergillus</taxon>
        <taxon>Aspergillus subgen. Circumdati</taxon>
    </lineage>
</organism>
<accession>A0A8H6ECE3</accession>
<dbReference type="InterPro" id="IPR050327">
    <property type="entry name" value="Proton-linked_MCT"/>
</dbReference>
<feature type="region of interest" description="Disordered" evidence="3">
    <location>
        <begin position="1"/>
        <end position="22"/>
    </location>
</feature>
<feature type="transmembrane region" description="Helical" evidence="4">
    <location>
        <begin position="329"/>
        <end position="352"/>
    </location>
</feature>
<feature type="transmembrane region" description="Helical" evidence="4">
    <location>
        <begin position="239"/>
        <end position="260"/>
    </location>
</feature>
<dbReference type="InterPro" id="IPR036259">
    <property type="entry name" value="MFS_trans_sf"/>
</dbReference>
<feature type="transmembrane region" description="Helical" evidence="4">
    <location>
        <begin position="164"/>
        <end position="184"/>
    </location>
</feature>
<keyword evidence="4" id="KW-1133">Transmembrane helix</keyword>
<name>A0A8H6ECE3_PETAA</name>
<dbReference type="PANTHER" id="PTHR11360">
    <property type="entry name" value="MONOCARBOXYLATE TRANSPORTER"/>
    <property type="match status" value="1"/>
</dbReference>
<keyword evidence="4" id="KW-0472">Membrane</keyword>
<evidence type="ECO:0000256" key="4">
    <source>
        <dbReference type="SAM" id="Phobius"/>
    </source>
</evidence>
<dbReference type="Pfam" id="PF07690">
    <property type="entry name" value="MFS_1"/>
    <property type="match status" value="1"/>
</dbReference>
<dbReference type="GO" id="GO:0016020">
    <property type="term" value="C:membrane"/>
    <property type="evidence" value="ECO:0007669"/>
    <property type="project" value="UniProtKB-SubCell"/>
</dbReference>
<feature type="transmembrane region" description="Helical" evidence="4">
    <location>
        <begin position="196"/>
        <end position="218"/>
    </location>
</feature>
<feature type="transmembrane region" description="Helical" evidence="4">
    <location>
        <begin position="39"/>
        <end position="59"/>
    </location>
</feature>
<keyword evidence="7" id="KW-1185">Reference proteome</keyword>
<dbReference type="Gene3D" id="1.20.1250.20">
    <property type="entry name" value="MFS general substrate transporter like domains"/>
    <property type="match status" value="2"/>
</dbReference>
<feature type="domain" description="Major facilitator superfamily (MFS) profile" evidence="5">
    <location>
        <begin position="238"/>
        <end position="432"/>
    </location>
</feature>
<gene>
    <name evidence="6" type="ORF">ETB97_008703</name>
</gene>
<feature type="transmembrane region" description="Helical" evidence="4">
    <location>
        <begin position="79"/>
        <end position="99"/>
    </location>
</feature>
<evidence type="ECO:0000256" key="1">
    <source>
        <dbReference type="ARBA" id="ARBA00004141"/>
    </source>
</evidence>
<evidence type="ECO:0000259" key="5">
    <source>
        <dbReference type="PROSITE" id="PS50850"/>
    </source>
</evidence>
<feature type="transmembrane region" description="Helical" evidence="4">
    <location>
        <begin position="364"/>
        <end position="390"/>
    </location>
</feature>
<dbReference type="EMBL" id="SPNV01000004">
    <property type="protein sequence ID" value="KAF5866898.1"/>
    <property type="molecule type" value="Genomic_DNA"/>
</dbReference>
<evidence type="ECO:0000313" key="6">
    <source>
        <dbReference type="EMBL" id="KAF5866898.1"/>
    </source>
</evidence>
<sequence>MEEAAKGSSESHSKTEVSSPIADSDHTIHQDVVDGWRGWLVVTAAACSLFVYLGIIYSWGVLQVQLLESTSSSLTTLTFIGSLATSFMVSSSIPVGLVIRRWGYQRTALVGAVLMGLGEFLSSWATEYVGAMFITHGVIFGVGGGLTILTCSTAPMQWFEKHRGLAVGVVFGGGSLGAAVMSIATNMMVEELSLGWIFRILAFLLWGICIPAACLIRQPSHAKNSVPRPQWYRFREKEFLILFVGSGLACFPLFIPPYFIPIFARSVTHSHHIGVIMLAIWNVASTLGRVVAGFLADSFLGPINSLILSLALAGLSALVIWPFSSTTGVLSLFIVLNGVGCGAFFSLVPSLVGAMFGGKNTLGILPILWAGWFVGFFFGSPIASGIYSLSGKEDNIESYRPAAYYAGATSIVGLLFTIVLRLMYSKRVFARV</sequence>
<dbReference type="SUPFAM" id="SSF103473">
    <property type="entry name" value="MFS general substrate transporter"/>
    <property type="match status" value="1"/>
</dbReference>
<feature type="transmembrane region" description="Helical" evidence="4">
    <location>
        <begin position="131"/>
        <end position="152"/>
    </location>
</feature>
<evidence type="ECO:0000313" key="7">
    <source>
        <dbReference type="Proteomes" id="UP000541154"/>
    </source>
</evidence>
<dbReference type="InterPro" id="IPR011701">
    <property type="entry name" value="MFS"/>
</dbReference>
<comment type="similarity">
    <text evidence="2">Belongs to the major facilitator superfamily. Monocarboxylate porter (TC 2.A.1.13) family.</text>
</comment>
<comment type="subcellular location">
    <subcellularLocation>
        <location evidence="1">Membrane</location>
        <topology evidence="1">Multi-pass membrane protein</topology>
    </subcellularLocation>
</comment>
<dbReference type="PROSITE" id="PS50850">
    <property type="entry name" value="MFS"/>
    <property type="match status" value="1"/>
</dbReference>